<reference evidence="1 2" key="1">
    <citation type="submission" date="2016-03" db="EMBL/GenBank/DDBJ databases">
        <authorList>
            <person name="Ploux O."/>
        </authorList>
    </citation>
    <scope>NUCLEOTIDE SEQUENCE [LARGE SCALE GENOMIC DNA]</scope>
    <source>
        <strain evidence="1 2">UAMH 11012</strain>
    </source>
</reference>
<evidence type="ECO:0000313" key="1">
    <source>
        <dbReference type="EMBL" id="CZR58683.1"/>
    </source>
</evidence>
<protein>
    <submittedName>
        <fullName evidence="1">Uncharacterized protein</fullName>
    </submittedName>
</protein>
<dbReference type="EMBL" id="FJOG01000012">
    <property type="protein sequence ID" value="CZR58683.1"/>
    <property type="molecule type" value="Genomic_DNA"/>
</dbReference>
<dbReference type="PANTHER" id="PTHR10039">
    <property type="entry name" value="AMELOGENIN"/>
    <property type="match status" value="1"/>
</dbReference>
<sequence>MGRGGNGVLYPMVFWRAAYLIREAFTEKEQTHSSQSPWHWHPGEVEGLFDKVILLASSARPIIIFMNALDEAGASTSHHLAQYFQHLDARLAAGSATARLCISCRHYPVPSNNMLLQVSVEEENANDNALYIKDTFRSGLAAQDKTAFPIEAYQVLEDHIREGALGVFQWAVLVIGLVLDLSRDGDSYAFIKQQFNNIPRGLEQVYRHIFESVVLTQNYPRSLHLFQWVLCAAQPLSIAEMRYAMACDDGPAHDVIQMSSGLDEPNDTDHRFKKLIASLSGGLVEVRSQGSGMIIQFIHHSHDRLAAACINYFKRPEIRIKHAGPDDLEKHDFFWPSAEERNIIAFKYPFILYAAAWWLVHAKRVEEYSTMLRGLKEQHIQPRSLGSCYLKAIQKNWVGSTAVDFAAALGHDLILRMLLLHLSRPELIRARFNDEEIDPTGLISSLPGNAALEAIMEQRYKQGFGRDEGDLTFPFKVATFNVESLDKVVEIPLKWGNSLDDKERQYSVCKESRYQDTEGLGRNIDGKLIPLLQIFELSPDFQDSKHY</sequence>
<dbReference type="PANTHER" id="PTHR10039:SF5">
    <property type="entry name" value="NACHT DOMAIN-CONTAINING PROTEIN"/>
    <property type="match status" value="1"/>
</dbReference>
<evidence type="ECO:0000313" key="2">
    <source>
        <dbReference type="Proteomes" id="UP000184330"/>
    </source>
</evidence>
<dbReference type="OrthoDB" id="194358at2759"/>
<name>A0A1L7X0Z6_9HELO</name>
<dbReference type="STRING" id="576137.A0A1L7X0Z6"/>
<dbReference type="Proteomes" id="UP000184330">
    <property type="component" value="Unassembled WGS sequence"/>
</dbReference>
<dbReference type="AlphaFoldDB" id="A0A1L7X0Z6"/>
<organism evidence="1 2">
    <name type="scientific">Phialocephala subalpina</name>
    <dbReference type="NCBI Taxonomy" id="576137"/>
    <lineage>
        <taxon>Eukaryota</taxon>
        <taxon>Fungi</taxon>
        <taxon>Dikarya</taxon>
        <taxon>Ascomycota</taxon>
        <taxon>Pezizomycotina</taxon>
        <taxon>Leotiomycetes</taxon>
        <taxon>Helotiales</taxon>
        <taxon>Mollisiaceae</taxon>
        <taxon>Phialocephala</taxon>
        <taxon>Phialocephala fortinii species complex</taxon>
    </lineage>
</organism>
<proteinExistence type="predicted"/>
<gene>
    <name evidence="1" type="ORF">PAC_08575</name>
</gene>
<keyword evidence="2" id="KW-1185">Reference proteome</keyword>
<accession>A0A1L7X0Z6</accession>